<keyword evidence="2" id="KW-1185">Reference proteome</keyword>
<dbReference type="Proteomes" id="UP000008066">
    <property type="component" value="Unassembled WGS sequence"/>
</dbReference>
<gene>
    <name evidence="1" type="ORF">CTHT_0010910</name>
</gene>
<dbReference type="RefSeq" id="XP_006691611.1">
    <property type="nucleotide sequence ID" value="XM_006691548.1"/>
</dbReference>
<accession>G0S0Q9</accession>
<evidence type="ECO:0000313" key="1">
    <source>
        <dbReference type="EMBL" id="EGS22619.1"/>
    </source>
</evidence>
<organism evidence="2">
    <name type="scientific">Chaetomium thermophilum (strain DSM 1495 / CBS 144.50 / IMI 039719)</name>
    <name type="common">Thermochaetoides thermophila</name>
    <dbReference type="NCBI Taxonomy" id="759272"/>
    <lineage>
        <taxon>Eukaryota</taxon>
        <taxon>Fungi</taxon>
        <taxon>Dikarya</taxon>
        <taxon>Ascomycota</taxon>
        <taxon>Pezizomycotina</taxon>
        <taxon>Sordariomycetes</taxon>
        <taxon>Sordariomycetidae</taxon>
        <taxon>Sordariales</taxon>
        <taxon>Chaetomiaceae</taxon>
        <taxon>Thermochaetoides</taxon>
    </lineage>
</organism>
<dbReference type="OrthoDB" id="4842715at2759"/>
<reference evidence="1 2" key="1">
    <citation type="journal article" date="2011" name="Cell">
        <title>Insight into structure and assembly of the nuclear pore complex by utilizing the genome of a eukaryotic thermophile.</title>
        <authorList>
            <person name="Amlacher S."/>
            <person name="Sarges P."/>
            <person name="Flemming D."/>
            <person name="van Noort V."/>
            <person name="Kunze R."/>
            <person name="Devos D.P."/>
            <person name="Arumugam M."/>
            <person name="Bork P."/>
            <person name="Hurt E."/>
        </authorList>
    </citation>
    <scope>NUCLEOTIDE SEQUENCE [LARGE SCALE GENOMIC DNA]</scope>
    <source>
        <strain evidence="2">DSM 1495 / CBS 144.50 / IMI 039719</strain>
    </source>
</reference>
<dbReference type="EMBL" id="GL988039">
    <property type="protein sequence ID" value="EGS22619.1"/>
    <property type="molecule type" value="Genomic_DNA"/>
</dbReference>
<proteinExistence type="predicted"/>
<protein>
    <submittedName>
        <fullName evidence="1">Uncharacterized protein</fullName>
    </submittedName>
</protein>
<dbReference type="HOGENOM" id="CLU_1582328_0_0_1"/>
<dbReference type="GeneID" id="18255129"/>
<sequence length="174" mass="18785">MLSRWQPHAQLSWSKHPIQLAHHASLIVNQLCTKARGLGLEVDPNKTQVFYIPPPRPGGTGARRGKIDPTTILTQMERTSFLPGKSVKWLGVSLDPKLSPVTQAALRAAATASVVGLIKRLSNTRLRGFPPSAGPKIFDTVVIPSLLYGMVQLDTGQTRPGVNGCLVPSRLTPV</sequence>
<dbReference type="AlphaFoldDB" id="G0S0Q9"/>
<dbReference type="KEGG" id="cthr:CTHT_0010910"/>
<name>G0S0Q9_CHATD</name>
<evidence type="ECO:0000313" key="2">
    <source>
        <dbReference type="Proteomes" id="UP000008066"/>
    </source>
</evidence>